<gene>
    <name evidence="3" type="ORF">GCM10010923_17220</name>
</gene>
<dbReference type="SUPFAM" id="SSF69318">
    <property type="entry name" value="Integrin alpha N-terminal domain"/>
    <property type="match status" value="1"/>
</dbReference>
<comment type="caution">
    <text evidence="3">The sequence shown here is derived from an EMBL/GenBank/DDBJ whole genome shotgun (WGS) entry which is preliminary data.</text>
</comment>
<dbReference type="RefSeq" id="WP_188642308.1">
    <property type="nucleotide sequence ID" value="NZ_BMID01000001.1"/>
</dbReference>
<evidence type="ECO:0000256" key="1">
    <source>
        <dbReference type="SAM" id="MobiDB-lite"/>
    </source>
</evidence>
<feature type="region of interest" description="Disordered" evidence="1">
    <location>
        <begin position="24"/>
        <end position="46"/>
    </location>
</feature>
<keyword evidence="4" id="KW-1185">Reference proteome</keyword>
<dbReference type="EMBL" id="BMID01000001">
    <property type="protein sequence ID" value="GGA07719.1"/>
    <property type="molecule type" value="Genomic_DNA"/>
</dbReference>
<name>A0ABQ1FE72_9SPHN</name>
<keyword evidence="2" id="KW-0732">Signal</keyword>
<feature type="signal peptide" evidence="2">
    <location>
        <begin position="1"/>
        <end position="17"/>
    </location>
</feature>
<dbReference type="InterPro" id="IPR028994">
    <property type="entry name" value="Integrin_alpha_N"/>
</dbReference>
<feature type="chain" id="PRO_5045399772" description="Lipoprotein" evidence="2">
    <location>
        <begin position="18"/>
        <end position="186"/>
    </location>
</feature>
<protein>
    <recommendedName>
        <fullName evidence="5">Lipoprotein</fullName>
    </recommendedName>
</protein>
<sequence>MPLAARLSAAIALCALAGCNAPKDSETEEPAAEATPVGPEAAGAQGDADSAAIEAWIRENYAEMGRLMYRSAMVDLDGDGGAEALVYVGGPMLCGTGGCSLVVLAEGEEGFRKVSETSVVQMPFGVLDNSTDGWRDLWVTTYGGGAPEVTRKLVWTGEGYTANASSGEEAAAGEVLVDAAALSPID</sequence>
<evidence type="ECO:0000256" key="2">
    <source>
        <dbReference type="SAM" id="SignalP"/>
    </source>
</evidence>
<dbReference type="PROSITE" id="PS51257">
    <property type="entry name" value="PROKAR_LIPOPROTEIN"/>
    <property type="match status" value="1"/>
</dbReference>
<proteinExistence type="predicted"/>
<feature type="compositionally biased region" description="Low complexity" evidence="1">
    <location>
        <begin position="32"/>
        <end position="46"/>
    </location>
</feature>
<reference evidence="4" key="1">
    <citation type="journal article" date="2019" name="Int. J. Syst. Evol. Microbiol.">
        <title>The Global Catalogue of Microorganisms (GCM) 10K type strain sequencing project: providing services to taxonomists for standard genome sequencing and annotation.</title>
        <authorList>
            <consortium name="The Broad Institute Genomics Platform"/>
            <consortium name="The Broad Institute Genome Sequencing Center for Infectious Disease"/>
            <person name="Wu L."/>
            <person name="Ma J."/>
        </authorList>
    </citation>
    <scope>NUCLEOTIDE SEQUENCE [LARGE SCALE GENOMIC DNA]</scope>
    <source>
        <strain evidence="4">CGMCC 1.15297</strain>
    </source>
</reference>
<organism evidence="3 4">
    <name type="scientific">Blastomonas marina</name>
    <dbReference type="NCBI Taxonomy" id="1867408"/>
    <lineage>
        <taxon>Bacteria</taxon>
        <taxon>Pseudomonadati</taxon>
        <taxon>Pseudomonadota</taxon>
        <taxon>Alphaproteobacteria</taxon>
        <taxon>Sphingomonadales</taxon>
        <taxon>Sphingomonadaceae</taxon>
        <taxon>Blastomonas</taxon>
    </lineage>
</organism>
<evidence type="ECO:0000313" key="3">
    <source>
        <dbReference type="EMBL" id="GGA07719.1"/>
    </source>
</evidence>
<evidence type="ECO:0008006" key="5">
    <source>
        <dbReference type="Google" id="ProtNLM"/>
    </source>
</evidence>
<dbReference type="Proteomes" id="UP000603317">
    <property type="component" value="Unassembled WGS sequence"/>
</dbReference>
<accession>A0ABQ1FE72</accession>
<evidence type="ECO:0000313" key="4">
    <source>
        <dbReference type="Proteomes" id="UP000603317"/>
    </source>
</evidence>